<name>A0A4R4KNA5_9BACT</name>
<keyword evidence="3" id="KW-1185">Reference proteome</keyword>
<dbReference type="OrthoDB" id="825753at2"/>
<protein>
    <recommendedName>
        <fullName evidence="4">Extracellular endo-alpha-(1-&gt;5)-L-arabinanase C-terminal domain-containing protein</fullName>
    </recommendedName>
</protein>
<evidence type="ECO:0000313" key="2">
    <source>
        <dbReference type="EMBL" id="TDB68031.1"/>
    </source>
</evidence>
<comment type="caution">
    <text evidence="2">The sequence shown here is derived from an EMBL/GenBank/DDBJ whole genome shotgun (WGS) entry which is preliminary data.</text>
</comment>
<gene>
    <name evidence="2" type="ORF">EZE20_03655</name>
</gene>
<keyword evidence="1" id="KW-0732">Signal</keyword>
<evidence type="ECO:0008006" key="4">
    <source>
        <dbReference type="Google" id="ProtNLM"/>
    </source>
</evidence>
<reference evidence="2 3" key="1">
    <citation type="submission" date="2019-02" db="EMBL/GenBank/DDBJ databases">
        <title>Arundinibacter roseus gen. nov., sp. nov., a new member of the family Cytophagaceae.</title>
        <authorList>
            <person name="Szuroczki S."/>
            <person name="Khayer B."/>
            <person name="Sproer C."/>
            <person name="Toumi M."/>
            <person name="Szabo A."/>
            <person name="Felfoldi T."/>
            <person name="Schumann P."/>
            <person name="Toth E."/>
        </authorList>
    </citation>
    <scope>NUCLEOTIDE SEQUENCE [LARGE SCALE GENOMIC DNA]</scope>
    <source>
        <strain evidence="2 3">DMA-k-7a</strain>
    </source>
</reference>
<evidence type="ECO:0000313" key="3">
    <source>
        <dbReference type="Proteomes" id="UP000295706"/>
    </source>
</evidence>
<proteinExistence type="predicted"/>
<dbReference type="EMBL" id="SMJU01000002">
    <property type="protein sequence ID" value="TDB68031.1"/>
    <property type="molecule type" value="Genomic_DNA"/>
</dbReference>
<organism evidence="2 3">
    <name type="scientific">Arundinibacter roseus</name>
    <dbReference type="NCBI Taxonomy" id="2070510"/>
    <lineage>
        <taxon>Bacteria</taxon>
        <taxon>Pseudomonadati</taxon>
        <taxon>Bacteroidota</taxon>
        <taxon>Cytophagia</taxon>
        <taxon>Cytophagales</taxon>
        <taxon>Spirosomataceae</taxon>
        <taxon>Arundinibacter</taxon>
    </lineage>
</organism>
<feature type="chain" id="PRO_5020225605" description="Extracellular endo-alpha-(1-&gt;5)-L-arabinanase C-terminal domain-containing protein" evidence="1">
    <location>
        <begin position="22"/>
        <end position="121"/>
    </location>
</feature>
<dbReference type="RefSeq" id="WP_132114604.1">
    <property type="nucleotide sequence ID" value="NZ_SMJU01000002.1"/>
</dbReference>
<sequence length="121" mass="13037">MKTLQVFIFCFGLFSANSLFAQTHIDLTGGWELNVQTDMGSGSPTFQLKQDAEGNLTGTYEGQLGESEVKGTLKGNVFHIEFSVQDNVIMYDGTVENDALSGKVVLGSMATGTFTGKRKKG</sequence>
<dbReference type="Proteomes" id="UP000295706">
    <property type="component" value="Unassembled WGS sequence"/>
</dbReference>
<evidence type="ECO:0000256" key="1">
    <source>
        <dbReference type="SAM" id="SignalP"/>
    </source>
</evidence>
<feature type="signal peptide" evidence="1">
    <location>
        <begin position="1"/>
        <end position="21"/>
    </location>
</feature>
<accession>A0A4R4KNA5</accession>
<dbReference type="AlphaFoldDB" id="A0A4R4KNA5"/>